<dbReference type="InterPro" id="IPR052157">
    <property type="entry name" value="BCAA_transport_permease"/>
</dbReference>
<gene>
    <name evidence="10" type="ORF">D4A47_13125</name>
</gene>
<keyword evidence="6 9" id="KW-1133">Transmembrane helix</keyword>
<dbReference type="RefSeq" id="WP_101552687.1">
    <property type="nucleotide sequence ID" value="NZ_DBFNFR010000182.1"/>
</dbReference>
<evidence type="ECO:0000313" key="11">
    <source>
        <dbReference type="Proteomes" id="UP000276301"/>
    </source>
</evidence>
<feature type="transmembrane region" description="Helical" evidence="9">
    <location>
        <begin position="6"/>
        <end position="26"/>
    </location>
</feature>
<keyword evidence="11" id="KW-1185">Reference proteome</keyword>
<dbReference type="EMBL" id="RCHT01000045">
    <property type="protein sequence ID" value="RLL07656.1"/>
    <property type="molecule type" value="Genomic_DNA"/>
</dbReference>
<evidence type="ECO:0000256" key="7">
    <source>
        <dbReference type="ARBA" id="ARBA00023136"/>
    </source>
</evidence>
<dbReference type="Pfam" id="PF02653">
    <property type="entry name" value="BPD_transp_2"/>
    <property type="match status" value="1"/>
</dbReference>
<evidence type="ECO:0000256" key="5">
    <source>
        <dbReference type="ARBA" id="ARBA00022970"/>
    </source>
</evidence>
<name>A0A498CJ22_9FIRM</name>
<feature type="transmembrane region" description="Helical" evidence="9">
    <location>
        <begin position="193"/>
        <end position="213"/>
    </location>
</feature>
<dbReference type="PANTHER" id="PTHR11795:SF445">
    <property type="entry name" value="AMINO ACID ABC TRANSPORTER PERMEASE PROTEIN"/>
    <property type="match status" value="1"/>
</dbReference>
<reference evidence="10 11" key="1">
    <citation type="submission" date="2018-10" db="EMBL/GenBank/DDBJ databases">
        <title>Anaerotruncus faecis sp. nov., isolated from human feces.</title>
        <authorList>
            <person name="Wang Y.-J."/>
        </authorList>
    </citation>
    <scope>NUCLEOTIDE SEQUENCE [LARGE SCALE GENOMIC DNA]</scope>
    <source>
        <strain evidence="10 11">22A2-44</strain>
    </source>
</reference>
<evidence type="ECO:0000313" key="10">
    <source>
        <dbReference type="EMBL" id="RLL07656.1"/>
    </source>
</evidence>
<accession>A0A498CJ22</accession>
<feature type="transmembrane region" description="Helical" evidence="9">
    <location>
        <begin position="137"/>
        <end position="161"/>
    </location>
</feature>
<dbReference type="GO" id="GO:0022857">
    <property type="term" value="F:transmembrane transporter activity"/>
    <property type="evidence" value="ECO:0007669"/>
    <property type="project" value="InterPro"/>
</dbReference>
<evidence type="ECO:0000256" key="1">
    <source>
        <dbReference type="ARBA" id="ARBA00004651"/>
    </source>
</evidence>
<comment type="similarity">
    <text evidence="8">Belongs to the binding-protein-dependent transport system permease family. LivHM subfamily.</text>
</comment>
<feature type="transmembrane region" description="Helical" evidence="9">
    <location>
        <begin position="66"/>
        <end position="85"/>
    </location>
</feature>
<organism evidence="10 11">
    <name type="scientific">Anaerotruncus massiliensis</name>
    <name type="common">ex Liu et al. 2021</name>
    <dbReference type="NCBI Taxonomy" id="2321404"/>
    <lineage>
        <taxon>Bacteria</taxon>
        <taxon>Bacillati</taxon>
        <taxon>Bacillota</taxon>
        <taxon>Clostridia</taxon>
        <taxon>Eubacteriales</taxon>
        <taxon>Oscillospiraceae</taxon>
        <taxon>Anaerotruncus</taxon>
    </lineage>
</organism>
<evidence type="ECO:0000256" key="8">
    <source>
        <dbReference type="ARBA" id="ARBA00037998"/>
    </source>
</evidence>
<evidence type="ECO:0000256" key="6">
    <source>
        <dbReference type="ARBA" id="ARBA00022989"/>
    </source>
</evidence>
<dbReference type="GO" id="GO:0005886">
    <property type="term" value="C:plasma membrane"/>
    <property type="evidence" value="ECO:0007669"/>
    <property type="project" value="UniProtKB-SubCell"/>
</dbReference>
<feature type="transmembrane region" description="Helical" evidence="9">
    <location>
        <begin position="219"/>
        <end position="236"/>
    </location>
</feature>
<comment type="caution">
    <text evidence="10">The sequence shown here is derived from an EMBL/GenBank/DDBJ whole genome shotgun (WGS) entry which is preliminary data.</text>
</comment>
<protein>
    <submittedName>
        <fullName evidence="10">Branched-chain amino acid ABC transporter permease</fullName>
    </submittedName>
</protein>
<dbReference type="Proteomes" id="UP000276301">
    <property type="component" value="Unassembled WGS sequence"/>
</dbReference>
<dbReference type="PANTHER" id="PTHR11795">
    <property type="entry name" value="BRANCHED-CHAIN AMINO ACID TRANSPORT SYSTEM PERMEASE PROTEIN LIVH"/>
    <property type="match status" value="1"/>
</dbReference>
<proteinExistence type="inferred from homology"/>
<feature type="transmembrane region" description="Helical" evidence="9">
    <location>
        <begin position="97"/>
        <end position="117"/>
    </location>
</feature>
<evidence type="ECO:0000256" key="9">
    <source>
        <dbReference type="SAM" id="Phobius"/>
    </source>
</evidence>
<feature type="transmembrane region" description="Helical" evidence="9">
    <location>
        <begin position="243"/>
        <end position="262"/>
    </location>
</feature>
<dbReference type="InterPro" id="IPR001851">
    <property type="entry name" value="ABC_transp_permease"/>
</dbReference>
<comment type="subcellular location">
    <subcellularLocation>
        <location evidence="1">Cell membrane</location>
        <topology evidence="1">Multi-pass membrane protein</topology>
    </subcellularLocation>
</comment>
<keyword evidence="3" id="KW-1003">Cell membrane</keyword>
<dbReference type="AlphaFoldDB" id="A0A498CJ22"/>
<keyword evidence="5" id="KW-0029">Amino-acid transport</keyword>
<feature type="transmembrane region" description="Helical" evidence="9">
    <location>
        <begin position="38"/>
        <end position="60"/>
    </location>
</feature>
<keyword evidence="2" id="KW-0813">Transport</keyword>
<feature type="transmembrane region" description="Helical" evidence="9">
    <location>
        <begin position="268"/>
        <end position="285"/>
    </location>
</feature>
<evidence type="ECO:0000256" key="2">
    <source>
        <dbReference type="ARBA" id="ARBA00022448"/>
    </source>
</evidence>
<evidence type="ECO:0000256" key="4">
    <source>
        <dbReference type="ARBA" id="ARBA00022692"/>
    </source>
</evidence>
<dbReference type="GO" id="GO:0006865">
    <property type="term" value="P:amino acid transport"/>
    <property type="evidence" value="ECO:0007669"/>
    <property type="project" value="UniProtKB-KW"/>
</dbReference>
<dbReference type="CDD" id="cd06582">
    <property type="entry name" value="TM_PBP1_LivH_like"/>
    <property type="match status" value="1"/>
</dbReference>
<sequence>MEYHMGVSAYINIILNGICVGGMYGLMSSAFTFQVGSLRMVNFTYGACIMLSMYLTFFFIRMVNAPVILAALGVIVINFAIGWLMRKTLLKRIDEGMNILTTMGLQLVIMNLVLFFFTSYPRDLAVFEKRIYFTPKISVGIIQLACFVMAGVILVSFQLFLNKTWTGRAIRAVVQNRDVAGLMGINSERTLDLAFSLSFILIGVAGMMLMTMFTVEPNFGDYITLIGFVICITAGLNNLTGAFITGVLVGVLSALISGVLGTAYHDPMLFGLFVVVLLVRPYGLFNKRKNAVRNI</sequence>
<evidence type="ECO:0000256" key="3">
    <source>
        <dbReference type="ARBA" id="ARBA00022475"/>
    </source>
</evidence>
<keyword evidence="4 9" id="KW-0812">Transmembrane</keyword>
<keyword evidence="7 9" id="KW-0472">Membrane</keyword>